<dbReference type="PANTHER" id="PTHR34821">
    <property type="entry name" value="INNER MEMBRANE PROTEIN YDCZ"/>
    <property type="match status" value="1"/>
</dbReference>
<organism evidence="2 3">
    <name type="scientific">Occultella glacieicola</name>
    <dbReference type="NCBI Taxonomy" id="2518684"/>
    <lineage>
        <taxon>Bacteria</taxon>
        <taxon>Bacillati</taxon>
        <taxon>Actinomycetota</taxon>
        <taxon>Actinomycetes</taxon>
        <taxon>Micrococcales</taxon>
        <taxon>Ruaniaceae</taxon>
        <taxon>Occultella</taxon>
    </lineage>
</organism>
<evidence type="ECO:0000313" key="2">
    <source>
        <dbReference type="EMBL" id="TDE93957.1"/>
    </source>
</evidence>
<accession>A0ABY2E2W1</accession>
<feature type="transmembrane region" description="Helical" evidence="1">
    <location>
        <begin position="282"/>
        <end position="302"/>
    </location>
</feature>
<feature type="transmembrane region" description="Helical" evidence="1">
    <location>
        <begin position="99"/>
        <end position="118"/>
    </location>
</feature>
<keyword evidence="1" id="KW-0812">Transmembrane</keyword>
<evidence type="ECO:0000256" key="1">
    <source>
        <dbReference type="SAM" id="Phobius"/>
    </source>
</evidence>
<dbReference type="Proteomes" id="UP000504882">
    <property type="component" value="Unassembled WGS sequence"/>
</dbReference>
<gene>
    <name evidence="2" type="ORF">EXU48_10870</name>
</gene>
<feature type="transmembrane region" description="Helical" evidence="1">
    <location>
        <begin position="308"/>
        <end position="327"/>
    </location>
</feature>
<dbReference type="PANTHER" id="PTHR34821:SF2">
    <property type="entry name" value="INNER MEMBRANE PROTEIN YDCZ"/>
    <property type="match status" value="1"/>
</dbReference>
<feature type="transmembrane region" description="Helical" evidence="1">
    <location>
        <begin position="154"/>
        <end position="179"/>
    </location>
</feature>
<sequence length="344" mass="34501">MTPGRGRPPGVDFASMPRWVRVASVPVMVVAGGLTSVQAQITGTFRAELGTGLRAAGMAATVSMLGGLFTIMVIALLVPAARRGVATLVRSIRSGAYPWWTFVGGCVGGVFVLSQALAVSVIGVALFAVAAVAGQTTASLVVDRTSLAPGGPQPLSAARVVAASAAIAAVFVASVGGIATDGGPTWEIVVLVLLPFLGGAGNAFQQAVNGRVAQIAGPVPSTALNVTLATTVVLVFLCATLIAPGESFHAWPTQWWMYLAGLIGLLFIFLAAILVHVHGVLTLALLTIAGQVIAAEILNAFAPGGAMTPASAVAALLVVAGVAVALFSARRRPVPSAAARAGTS</sequence>
<feature type="transmembrane region" description="Helical" evidence="1">
    <location>
        <begin position="124"/>
        <end position="142"/>
    </location>
</feature>
<feature type="transmembrane region" description="Helical" evidence="1">
    <location>
        <begin position="185"/>
        <end position="204"/>
    </location>
</feature>
<feature type="transmembrane region" description="Helical" evidence="1">
    <location>
        <begin position="224"/>
        <end position="243"/>
    </location>
</feature>
<evidence type="ECO:0000313" key="3">
    <source>
        <dbReference type="Proteomes" id="UP000504882"/>
    </source>
</evidence>
<comment type="caution">
    <text evidence="2">The sequence shown here is derived from an EMBL/GenBank/DDBJ whole genome shotgun (WGS) entry which is preliminary data.</text>
</comment>
<proteinExistence type="predicted"/>
<reference evidence="2 3" key="1">
    <citation type="submission" date="2019-03" db="EMBL/GenBank/DDBJ databases">
        <title>Genomic features of bacteria from cold environments.</title>
        <authorList>
            <person name="Shen L."/>
        </authorList>
    </citation>
    <scope>NUCLEOTIDE SEQUENCE [LARGE SCALE GENOMIC DNA]</scope>
    <source>
        <strain evidence="3">T3246-1</strain>
    </source>
</reference>
<name>A0ABY2E2W1_9MICO</name>
<feature type="transmembrane region" description="Helical" evidence="1">
    <location>
        <begin position="55"/>
        <end position="78"/>
    </location>
</feature>
<keyword evidence="1" id="KW-0472">Membrane</keyword>
<dbReference type="EMBL" id="SMNA01000005">
    <property type="protein sequence ID" value="TDE93957.1"/>
    <property type="molecule type" value="Genomic_DNA"/>
</dbReference>
<dbReference type="Pfam" id="PF04657">
    <property type="entry name" value="DMT_YdcZ"/>
    <property type="match status" value="2"/>
</dbReference>
<protein>
    <submittedName>
        <fullName evidence="2">EamA-like transporter family protein</fullName>
    </submittedName>
</protein>
<keyword evidence="1" id="KW-1133">Transmembrane helix</keyword>
<dbReference type="InterPro" id="IPR006750">
    <property type="entry name" value="YdcZ"/>
</dbReference>
<keyword evidence="3" id="KW-1185">Reference proteome</keyword>
<feature type="transmembrane region" description="Helical" evidence="1">
    <location>
        <begin position="255"/>
        <end position="275"/>
    </location>
</feature>